<dbReference type="PROSITE" id="PS50112">
    <property type="entry name" value="PAS"/>
    <property type="match status" value="2"/>
</dbReference>
<evidence type="ECO:0000259" key="9">
    <source>
        <dbReference type="PROSITE" id="PS50112"/>
    </source>
</evidence>
<feature type="domain" description="PAS" evidence="9">
    <location>
        <begin position="2"/>
        <end position="53"/>
    </location>
</feature>
<dbReference type="PRINTS" id="PR00344">
    <property type="entry name" value="BCTRLSENSOR"/>
</dbReference>
<dbReference type="AlphaFoldDB" id="A0A1H7V2X5"/>
<reference evidence="11 12" key="1">
    <citation type="submission" date="2016-10" db="EMBL/GenBank/DDBJ databases">
        <authorList>
            <person name="de Groot N.N."/>
        </authorList>
    </citation>
    <scope>NUCLEOTIDE SEQUENCE [LARGE SCALE GENOMIC DNA]</scope>
    <source>
        <strain evidence="11 12">DSM 100674</strain>
    </source>
</reference>
<dbReference type="CDD" id="cd00082">
    <property type="entry name" value="HisKA"/>
    <property type="match status" value="1"/>
</dbReference>
<organism evidence="11 12">
    <name type="scientific">Roseovarius azorensis</name>
    <dbReference type="NCBI Taxonomy" id="1287727"/>
    <lineage>
        <taxon>Bacteria</taxon>
        <taxon>Pseudomonadati</taxon>
        <taxon>Pseudomonadota</taxon>
        <taxon>Alphaproteobacteria</taxon>
        <taxon>Rhodobacterales</taxon>
        <taxon>Roseobacteraceae</taxon>
        <taxon>Roseovarius</taxon>
    </lineage>
</organism>
<keyword evidence="7" id="KW-0175">Coiled coil</keyword>
<dbReference type="Gene3D" id="3.30.565.10">
    <property type="entry name" value="Histidine kinase-like ATPase, C-terminal domain"/>
    <property type="match status" value="1"/>
</dbReference>
<evidence type="ECO:0000256" key="3">
    <source>
        <dbReference type="ARBA" id="ARBA00022553"/>
    </source>
</evidence>
<dbReference type="CDD" id="cd00130">
    <property type="entry name" value="PAS"/>
    <property type="match status" value="2"/>
</dbReference>
<evidence type="ECO:0000256" key="7">
    <source>
        <dbReference type="SAM" id="Coils"/>
    </source>
</evidence>
<dbReference type="Gene3D" id="1.10.287.130">
    <property type="match status" value="1"/>
</dbReference>
<dbReference type="SUPFAM" id="SSF47384">
    <property type="entry name" value="Homodimeric domain of signal transducing histidine kinase"/>
    <property type="match status" value="1"/>
</dbReference>
<dbReference type="SMART" id="SM00086">
    <property type="entry name" value="PAC"/>
    <property type="match status" value="3"/>
</dbReference>
<dbReference type="InterPro" id="IPR036890">
    <property type="entry name" value="HATPase_C_sf"/>
</dbReference>
<evidence type="ECO:0000259" key="10">
    <source>
        <dbReference type="PROSITE" id="PS50113"/>
    </source>
</evidence>
<dbReference type="InterPro" id="IPR013655">
    <property type="entry name" value="PAS_fold_3"/>
</dbReference>
<evidence type="ECO:0000313" key="11">
    <source>
        <dbReference type="EMBL" id="SEM03195.1"/>
    </source>
</evidence>
<keyword evidence="12" id="KW-1185">Reference proteome</keyword>
<feature type="domain" description="Histidine kinase" evidence="8">
    <location>
        <begin position="386"/>
        <end position="605"/>
    </location>
</feature>
<evidence type="ECO:0000259" key="8">
    <source>
        <dbReference type="PROSITE" id="PS50109"/>
    </source>
</evidence>
<dbReference type="PANTHER" id="PTHR43047">
    <property type="entry name" value="TWO-COMPONENT HISTIDINE PROTEIN KINASE"/>
    <property type="match status" value="1"/>
</dbReference>
<dbReference type="PROSITE" id="PS50113">
    <property type="entry name" value="PAC"/>
    <property type="match status" value="2"/>
</dbReference>
<dbReference type="InterPro" id="IPR003661">
    <property type="entry name" value="HisK_dim/P_dom"/>
</dbReference>
<gene>
    <name evidence="11" type="ORF">SAMN05443999_111103</name>
</gene>
<dbReference type="PROSITE" id="PS50109">
    <property type="entry name" value="HIS_KIN"/>
    <property type="match status" value="1"/>
</dbReference>
<dbReference type="SUPFAM" id="SSF55785">
    <property type="entry name" value="PYP-like sensor domain (PAS domain)"/>
    <property type="match status" value="3"/>
</dbReference>
<evidence type="ECO:0000256" key="6">
    <source>
        <dbReference type="ARBA" id="ARBA00023012"/>
    </source>
</evidence>
<dbReference type="InterPro" id="IPR005467">
    <property type="entry name" value="His_kinase_dom"/>
</dbReference>
<dbReference type="Gene3D" id="3.30.450.20">
    <property type="entry name" value="PAS domain"/>
    <property type="match status" value="3"/>
</dbReference>
<dbReference type="EMBL" id="FOAG01000011">
    <property type="protein sequence ID" value="SEM03195.1"/>
    <property type="molecule type" value="Genomic_DNA"/>
</dbReference>
<feature type="coiled-coil region" evidence="7">
    <location>
        <begin position="239"/>
        <end position="266"/>
    </location>
</feature>
<dbReference type="GO" id="GO:0005886">
    <property type="term" value="C:plasma membrane"/>
    <property type="evidence" value="ECO:0007669"/>
    <property type="project" value="TreeGrafter"/>
</dbReference>
<evidence type="ECO:0000256" key="1">
    <source>
        <dbReference type="ARBA" id="ARBA00000085"/>
    </source>
</evidence>
<dbReference type="STRING" id="1287727.SAMN05443999_111103"/>
<dbReference type="GO" id="GO:0000155">
    <property type="term" value="F:phosphorelay sensor kinase activity"/>
    <property type="evidence" value="ECO:0007669"/>
    <property type="project" value="InterPro"/>
</dbReference>
<dbReference type="Proteomes" id="UP000199582">
    <property type="component" value="Unassembled WGS sequence"/>
</dbReference>
<dbReference type="SMART" id="SM00091">
    <property type="entry name" value="PAS"/>
    <property type="match status" value="3"/>
</dbReference>
<evidence type="ECO:0000256" key="2">
    <source>
        <dbReference type="ARBA" id="ARBA00012438"/>
    </source>
</evidence>
<keyword evidence="4" id="KW-0808">Transferase</keyword>
<dbReference type="EC" id="2.7.13.3" evidence="2"/>
<dbReference type="PANTHER" id="PTHR43047:SF72">
    <property type="entry name" value="OSMOSENSING HISTIDINE PROTEIN KINASE SLN1"/>
    <property type="match status" value="1"/>
</dbReference>
<keyword evidence="3" id="KW-0597">Phosphoprotein</keyword>
<evidence type="ECO:0000256" key="5">
    <source>
        <dbReference type="ARBA" id="ARBA00022777"/>
    </source>
</evidence>
<feature type="domain" description="PAS" evidence="9">
    <location>
        <begin position="256"/>
        <end position="311"/>
    </location>
</feature>
<dbReference type="Pfam" id="PF02518">
    <property type="entry name" value="HATPase_c"/>
    <property type="match status" value="1"/>
</dbReference>
<dbReference type="Pfam" id="PF08448">
    <property type="entry name" value="PAS_4"/>
    <property type="match status" value="1"/>
</dbReference>
<evidence type="ECO:0000313" key="12">
    <source>
        <dbReference type="Proteomes" id="UP000199582"/>
    </source>
</evidence>
<dbReference type="InterPro" id="IPR000700">
    <property type="entry name" value="PAS-assoc_C"/>
</dbReference>
<dbReference type="Pfam" id="PF00512">
    <property type="entry name" value="HisKA"/>
    <property type="match status" value="1"/>
</dbReference>
<keyword evidence="5" id="KW-0418">Kinase</keyword>
<dbReference type="NCBIfam" id="TIGR00229">
    <property type="entry name" value="sensory_box"/>
    <property type="match status" value="2"/>
</dbReference>
<comment type="catalytic activity">
    <reaction evidence="1">
        <text>ATP + protein L-histidine = ADP + protein N-phospho-L-histidine.</text>
        <dbReference type="EC" id="2.7.13.3"/>
    </reaction>
</comment>
<dbReference type="SMART" id="SM00387">
    <property type="entry name" value="HATPase_c"/>
    <property type="match status" value="1"/>
</dbReference>
<name>A0A1H7V2X5_9RHOB</name>
<keyword evidence="6" id="KW-0902">Two-component regulatory system</keyword>
<evidence type="ECO:0000256" key="4">
    <source>
        <dbReference type="ARBA" id="ARBA00022679"/>
    </source>
</evidence>
<dbReference type="Pfam" id="PF08447">
    <property type="entry name" value="PAS_3"/>
    <property type="match status" value="2"/>
</dbReference>
<dbReference type="InterPro" id="IPR000014">
    <property type="entry name" value="PAS"/>
</dbReference>
<dbReference type="FunFam" id="1.10.287.130:FF:000001">
    <property type="entry name" value="Two-component sensor histidine kinase"/>
    <property type="match status" value="1"/>
</dbReference>
<dbReference type="GO" id="GO:0009927">
    <property type="term" value="F:histidine phosphotransfer kinase activity"/>
    <property type="evidence" value="ECO:0007669"/>
    <property type="project" value="TreeGrafter"/>
</dbReference>
<dbReference type="InterPro" id="IPR036097">
    <property type="entry name" value="HisK_dim/P_sf"/>
</dbReference>
<feature type="domain" description="PAC" evidence="10">
    <location>
        <begin position="330"/>
        <end position="382"/>
    </location>
</feature>
<dbReference type="InterPro" id="IPR013656">
    <property type="entry name" value="PAS_4"/>
</dbReference>
<dbReference type="InterPro" id="IPR003594">
    <property type="entry name" value="HATPase_dom"/>
</dbReference>
<feature type="domain" description="PAC" evidence="10">
    <location>
        <begin position="201"/>
        <end position="255"/>
    </location>
</feature>
<dbReference type="InterPro" id="IPR001610">
    <property type="entry name" value="PAC"/>
</dbReference>
<accession>A0A1H7V2X5</accession>
<dbReference type="InterPro" id="IPR035965">
    <property type="entry name" value="PAS-like_dom_sf"/>
</dbReference>
<protein>
    <recommendedName>
        <fullName evidence="2">histidine kinase</fullName>
        <ecNumber evidence="2">2.7.13.3</ecNumber>
    </recommendedName>
</protein>
<dbReference type="SUPFAM" id="SSF55874">
    <property type="entry name" value="ATPase domain of HSP90 chaperone/DNA topoisomerase II/histidine kinase"/>
    <property type="match status" value="1"/>
</dbReference>
<sequence>MNDLPIVNAFKRMPVPLMIVGSDGRILHCNAATHGLFGYDPDVLIGRAVFDLLPVTSVSELNAHIKPPAIDAVVKGMIGRKCNGAPILLAVQITAWVDAEHGLQHALALRDITYESEAEKATRDELKRANNAIRGARIGVFEYDPSAQSVIVSDILRELMELDPMDTADVQQEWRARVHPYDLDIALEPIRLCQKGLRERASCEYRLREKNGAGWRWIRMDVAVAKRDKARTVTRLIGAIREITERKKVESELRRSEEQLRLAFEHAPIGKAIVGLDGRWMRVNPALCDLLGYSEDDLLKTDFQSLTHPDDLHGDLHRLEQLKAGTISDFRVEKRYIRSDGAIVWGLLSVNVVRNARGKPDHFVSQIVDVTERRRLDEMKNEFVATVSHELRTPLTSILGSLSLLSFMDAEPLSDEAKRLLFIAQQNGDRLHALINDILDFEKFSARQIDFSLSRQRIINLVESSTLSNLALSDQFGVRFNIICPDRSVSGYVDDKRFQQVMANLLSNAAKFADTGSTVDITVENHEKAVRVSVTNRGCVIPDSFRSQIFKPFSQAARSSTRKRGGTGLGLSITRQIVEQSGGTIGFESDQNGVTTFWFTVPTEEPMQGTTR</sequence>
<dbReference type="SMART" id="SM00388">
    <property type="entry name" value="HisKA"/>
    <property type="match status" value="1"/>
</dbReference>
<proteinExistence type="predicted"/>
<dbReference type="InterPro" id="IPR004358">
    <property type="entry name" value="Sig_transdc_His_kin-like_C"/>
</dbReference>